<organism evidence="9 10">
    <name type="scientific">Stigmatella ashevillensis</name>
    <dbReference type="NCBI Taxonomy" id="2995309"/>
    <lineage>
        <taxon>Bacteria</taxon>
        <taxon>Pseudomonadati</taxon>
        <taxon>Myxococcota</taxon>
        <taxon>Myxococcia</taxon>
        <taxon>Myxococcales</taxon>
        <taxon>Cystobacterineae</taxon>
        <taxon>Archangiaceae</taxon>
        <taxon>Stigmatella</taxon>
    </lineage>
</organism>
<dbReference type="InterPro" id="IPR044851">
    <property type="entry name" value="Wax_synthase"/>
</dbReference>
<evidence type="ECO:0000259" key="8">
    <source>
        <dbReference type="Pfam" id="PF13813"/>
    </source>
</evidence>
<feature type="transmembrane region" description="Helical" evidence="7">
    <location>
        <begin position="6"/>
        <end position="27"/>
    </location>
</feature>
<dbReference type="RefSeq" id="WP_272133943.1">
    <property type="nucleotide sequence ID" value="NZ_JAQNDM010000001.1"/>
</dbReference>
<evidence type="ECO:0000256" key="4">
    <source>
        <dbReference type="ARBA" id="ARBA00022692"/>
    </source>
</evidence>
<feature type="transmembrane region" description="Helical" evidence="7">
    <location>
        <begin position="218"/>
        <end position="238"/>
    </location>
</feature>
<evidence type="ECO:0000313" key="10">
    <source>
        <dbReference type="Proteomes" id="UP001221838"/>
    </source>
</evidence>
<comment type="pathway">
    <text evidence="2">Secondary metabolite biosynthesis.</text>
</comment>
<proteinExistence type="predicted"/>
<feature type="transmembrane region" description="Helical" evidence="7">
    <location>
        <begin position="111"/>
        <end position="131"/>
    </location>
</feature>
<protein>
    <submittedName>
        <fullName evidence="9">MBOAT family protein</fullName>
    </submittedName>
</protein>
<dbReference type="PANTHER" id="PTHR31595:SF57">
    <property type="entry name" value="OS04G0481900 PROTEIN"/>
    <property type="match status" value="1"/>
</dbReference>
<evidence type="ECO:0000256" key="7">
    <source>
        <dbReference type="SAM" id="Phobius"/>
    </source>
</evidence>
<dbReference type="Proteomes" id="UP001221838">
    <property type="component" value="Unassembled WGS sequence"/>
</dbReference>
<reference evidence="9 10" key="1">
    <citation type="submission" date="2022-11" db="EMBL/GenBank/DDBJ databases">
        <title>Minimal conservation of predation-associated metabolite biosynthetic gene clusters underscores biosynthetic potential of Myxococcota including descriptions for ten novel species: Archangium lansinium sp. nov., Myxococcus landrumus sp. nov., Nannocystis bai.</title>
        <authorList>
            <person name="Ahearne A."/>
            <person name="Stevens C."/>
            <person name="Dowd S."/>
        </authorList>
    </citation>
    <scope>NUCLEOTIDE SEQUENCE [LARGE SCALE GENOMIC DNA]</scope>
    <source>
        <strain evidence="9 10">NCWAL01</strain>
    </source>
</reference>
<keyword evidence="4 7" id="KW-0812">Transmembrane</keyword>
<feature type="transmembrane region" description="Helical" evidence="7">
    <location>
        <begin position="143"/>
        <end position="168"/>
    </location>
</feature>
<dbReference type="PANTHER" id="PTHR31595">
    <property type="entry name" value="LONG-CHAIN-ALCOHOL O-FATTY-ACYLTRANSFERASE 3-RELATED"/>
    <property type="match status" value="1"/>
</dbReference>
<dbReference type="EMBL" id="JAQNDM010000001">
    <property type="protein sequence ID" value="MDC0706871.1"/>
    <property type="molecule type" value="Genomic_DNA"/>
</dbReference>
<feature type="domain" description="Wax synthase" evidence="8">
    <location>
        <begin position="177"/>
        <end position="253"/>
    </location>
</feature>
<keyword evidence="10" id="KW-1185">Reference proteome</keyword>
<keyword evidence="3" id="KW-0808">Transferase</keyword>
<feature type="transmembrane region" description="Helical" evidence="7">
    <location>
        <begin position="34"/>
        <end position="50"/>
    </location>
</feature>
<dbReference type="InterPro" id="IPR032805">
    <property type="entry name" value="Wax_synthase_dom"/>
</dbReference>
<feature type="transmembrane region" description="Helical" evidence="7">
    <location>
        <begin position="56"/>
        <end position="73"/>
    </location>
</feature>
<evidence type="ECO:0000313" key="9">
    <source>
        <dbReference type="EMBL" id="MDC0706871.1"/>
    </source>
</evidence>
<gene>
    <name evidence="9" type="ORF">POL68_00130</name>
</gene>
<evidence type="ECO:0000256" key="6">
    <source>
        <dbReference type="ARBA" id="ARBA00023136"/>
    </source>
</evidence>
<feature type="transmembrane region" description="Helical" evidence="7">
    <location>
        <begin position="244"/>
        <end position="262"/>
    </location>
</feature>
<sequence>MLRDVWLLGLFAGGLYGAALGAGLLAAGPPWRRGLAVLVSCAALALPFLVPYEYPTFRAFLGLGGIWFMARVVELVKSSRSLSPQQRMWHAVALIDVRKARKISPRLDGAALTRLLVAAPLVVLAWGLLAYGSPLLPGGFRLAVRWGAGLVFLYMAVEVCVALVLLVYGRLGWDPRPLHEDPLLSRTISEFWNQRWNQIVHRFLRQYVFVPMARRSNAWGGTAAVFAVSGLGHAFFMLPAVGPFYAGMMGAFFLIQLPWLWLERVLAVRRWPAPLAHLWTVSLLGGSSPLFIEPILQIVDTWSRG</sequence>
<comment type="caution">
    <text evidence="9">The sequence shown here is derived from an EMBL/GenBank/DDBJ whole genome shotgun (WGS) entry which is preliminary data.</text>
</comment>
<keyword evidence="6 7" id="KW-0472">Membrane</keyword>
<evidence type="ECO:0000256" key="1">
    <source>
        <dbReference type="ARBA" id="ARBA00004141"/>
    </source>
</evidence>
<evidence type="ECO:0000256" key="3">
    <source>
        <dbReference type="ARBA" id="ARBA00022679"/>
    </source>
</evidence>
<evidence type="ECO:0000256" key="2">
    <source>
        <dbReference type="ARBA" id="ARBA00005179"/>
    </source>
</evidence>
<accession>A0ABT5CZL3</accession>
<keyword evidence="5 7" id="KW-1133">Transmembrane helix</keyword>
<dbReference type="Pfam" id="PF13813">
    <property type="entry name" value="MBOAT_2"/>
    <property type="match status" value="1"/>
</dbReference>
<evidence type="ECO:0000256" key="5">
    <source>
        <dbReference type="ARBA" id="ARBA00022989"/>
    </source>
</evidence>
<name>A0ABT5CZL3_9BACT</name>
<comment type="subcellular location">
    <subcellularLocation>
        <location evidence="1">Membrane</location>
        <topology evidence="1">Multi-pass membrane protein</topology>
    </subcellularLocation>
</comment>